<dbReference type="PANTHER" id="PTHR10218:SF85">
    <property type="entry name" value="GUANINE NUCLEOTIDE-BINDING PROTEIN SUBUNIT ALPHA-13"/>
    <property type="match status" value="1"/>
</dbReference>
<dbReference type="GO" id="GO:0031752">
    <property type="term" value="F:D5 dopamine receptor binding"/>
    <property type="evidence" value="ECO:0007669"/>
    <property type="project" value="TreeGrafter"/>
</dbReference>
<dbReference type="InterPro" id="IPR000469">
    <property type="entry name" value="Gprotein_alpha_12/13"/>
</dbReference>
<comment type="subcellular location">
    <subcellularLocation>
        <location evidence="1">Cytoplasm</location>
    </subcellularLocation>
    <subcellularLocation>
        <location evidence="2">Membrane</location>
        <topology evidence="2">Lipid-anchor</topology>
    </subcellularLocation>
</comment>
<keyword evidence="17" id="KW-1185">Reference proteome</keyword>
<evidence type="ECO:0000256" key="9">
    <source>
        <dbReference type="ARBA" id="ARBA00023134"/>
    </source>
</evidence>
<feature type="binding site" evidence="14">
    <location>
        <begin position="290"/>
        <end position="293"/>
    </location>
    <ligand>
        <name>GTP</name>
        <dbReference type="ChEBI" id="CHEBI:37565"/>
    </ligand>
</feature>
<keyword evidence="11" id="KW-0564">Palmitate</keyword>
<dbReference type="InterPro" id="IPR027417">
    <property type="entry name" value="P-loop_NTPase"/>
</dbReference>
<dbReference type="PRINTS" id="PR00318">
    <property type="entry name" value="GPROTEINA"/>
</dbReference>
<keyword evidence="5" id="KW-0597">Phosphoprotein</keyword>
<dbReference type="GO" id="GO:0046872">
    <property type="term" value="F:metal ion binding"/>
    <property type="evidence" value="ECO:0007669"/>
    <property type="project" value="UniProtKB-KW"/>
</dbReference>
<gene>
    <name evidence="16" type="ORF">G5714_012612</name>
</gene>
<dbReference type="SUPFAM" id="SSF52540">
    <property type="entry name" value="P-loop containing nucleoside triphosphate hydrolases"/>
    <property type="match status" value="1"/>
</dbReference>
<evidence type="ECO:0000256" key="15">
    <source>
        <dbReference type="PIRSR" id="PIRSR601019-2"/>
    </source>
</evidence>
<evidence type="ECO:0000256" key="4">
    <source>
        <dbReference type="ARBA" id="ARBA00022490"/>
    </source>
</evidence>
<evidence type="ECO:0000256" key="1">
    <source>
        <dbReference type="ARBA" id="ARBA00004496"/>
    </source>
</evidence>
<dbReference type="InterPro" id="IPR011025">
    <property type="entry name" value="GproteinA_insert"/>
</dbReference>
<dbReference type="AlphaFoldDB" id="A0A7J6CLE1"/>
<feature type="binding site" evidence="14">
    <location>
        <begin position="57"/>
        <end position="62"/>
    </location>
    <ligand>
        <name>GTP</name>
        <dbReference type="ChEBI" id="CHEBI:37565"/>
    </ligand>
</feature>
<feature type="binding site" evidence="14">
    <location>
        <begin position="221"/>
        <end position="225"/>
    </location>
    <ligand>
        <name>GTP</name>
        <dbReference type="ChEBI" id="CHEBI:37565"/>
    </ligand>
</feature>
<evidence type="ECO:0000256" key="7">
    <source>
        <dbReference type="ARBA" id="ARBA00022741"/>
    </source>
</evidence>
<keyword evidence="7 14" id="KW-0547">Nucleotide-binding</keyword>
<feature type="binding site" evidence="15">
    <location>
        <position position="61"/>
    </location>
    <ligand>
        <name>Mg(2+)</name>
        <dbReference type="ChEBI" id="CHEBI:18420"/>
    </ligand>
</feature>
<dbReference type="InterPro" id="IPR001019">
    <property type="entry name" value="Gprotein_alpha_su"/>
</dbReference>
<comment type="caution">
    <text evidence="16">The sequence shown here is derived from an EMBL/GenBank/DDBJ whole genome shotgun (WGS) entry which is preliminary data.</text>
</comment>
<evidence type="ECO:0000256" key="13">
    <source>
        <dbReference type="ARBA" id="ARBA00023288"/>
    </source>
</evidence>
<dbReference type="Gene3D" id="3.40.50.300">
    <property type="entry name" value="P-loop containing nucleotide triphosphate hydrolases"/>
    <property type="match status" value="1"/>
</dbReference>
<feature type="binding site" evidence="14">
    <location>
        <position position="348"/>
    </location>
    <ligand>
        <name>GTP</name>
        <dbReference type="ChEBI" id="CHEBI:37565"/>
    </ligand>
</feature>
<dbReference type="OrthoDB" id="5817230at2759"/>
<keyword evidence="6 15" id="KW-0479">Metal-binding</keyword>
<dbReference type="SMART" id="SM00275">
    <property type="entry name" value="G_alpha"/>
    <property type="match status" value="1"/>
</dbReference>
<evidence type="ECO:0000256" key="6">
    <source>
        <dbReference type="ARBA" id="ARBA00022723"/>
    </source>
</evidence>
<feature type="binding site" evidence="15">
    <location>
        <position position="202"/>
    </location>
    <ligand>
        <name>Mg(2+)</name>
        <dbReference type="ChEBI" id="CHEBI:18420"/>
    </ligand>
</feature>
<proteinExistence type="inferred from homology"/>
<evidence type="ECO:0000256" key="11">
    <source>
        <dbReference type="ARBA" id="ARBA00023139"/>
    </source>
</evidence>
<evidence type="ECO:0000256" key="2">
    <source>
        <dbReference type="ARBA" id="ARBA00004635"/>
    </source>
</evidence>
<dbReference type="GO" id="GO:0007189">
    <property type="term" value="P:adenylate cyclase-activating G protein-coupled receptor signaling pathway"/>
    <property type="evidence" value="ECO:0007669"/>
    <property type="project" value="TreeGrafter"/>
</dbReference>
<dbReference type="FunFam" id="3.40.50.300:FF:000692">
    <property type="entry name" value="Guanine nucleotide-binding protein subunit alpha"/>
    <property type="match status" value="1"/>
</dbReference>
<dbReference type="Proteomes" id="UP000579812">
    <property type="component" value="Unassembled WGS sequence"/>
</dbReference>
<dbReference type="FunFam" id="1.10.400.10:FF:000004">
    <property type="entry name" value="Guanine nucleotide-binding protein subunit alpha-12"/>
    <property type="match status" value="1"/>
</dbReference>
<sequence length="376" mass="43860">MADFLPSRTAIVCIPNCLLSSGEIDQIRKSKEIDKSLYREKTYVKKLVKILLLGAGESGKSTFLKQMRIIHGQDFDQRAKEEFRATIYSNVIKGVRVLVDAREKLHIPWGDPENQVHGETVMAFDTRSSLMAKGMVETKVFLNYLPSIRALWQDSGIQNAYDRRREFQLGESVKYFLDNVDKLGQLDYLPSQKDILLARKPTKGIHEYDFEIKNVPFKMVDVGGQRSERKRWFECFDSVTSILFLVSSSEYDQVLMEDRLTNRLTESLNIFETIVNNRVFANVSIILFLNKTDLLEEKVKNVNIKDYFSEFTGDPHNLQDVQKFLVDCFRNKRREQQQKPLYHHFTTAINTENIRLVFRDVKDTILHDNLKQLMLQ</sequence>
<accession>A0A7J6CLE1</accession>
<dbReference type="GO" id="GO:0003924">
    <property type="term" value="F:GTPase activity"/>
    <property type="evidence" value="ECO:0007669"/>
    <property type="project" value="InterPro"/>
</dbReference>
<dbReference type="FunFam" id="3.40.50.300:FF:000754">
    <property type="entry name" value="Guanine nucleotide-binding protein subunit alpha-13"/>
    <property type="match status" value="1"/>
</dbReference>
<name>A0A7J6CLE1_9TELE</name>
<dbReference type="PRINTS" id="PR00440">
    <property type="entry name" value="GPROTEINA12"/>
</dbReference>
<dbReference type="Gene3D" id="1.10.400.10">
    <property type="entry name" value="GI Alpha 1, domain 2-like"/>
    <property type="match status" value="1"/>
</dbReference>
<dbReference type="SUPFAM" id="SSF47895">
    <property type="entry name" value="Transducin (alpha subunit), insertion domain"/>
    <property type="match status" value="1"/>
</dbReference>
<comment type="similarity">
    <text evidence="3">Belongs to the G-alpha family. G(12) subfamily.</text>
</comment>
<dbReference type="GO" id="GO:0005834">
    <property type="term" value="C:heterotrimeric G-protein complex"/>
    <property type="evidence" value="ECO:0007669"/>
    <property type="project" value="TreeGrafter"/>
</dbReference>
<keyword evidence="12" id="KW-0807">Transducer</keyword>
<keyword evidence="13" id="KW-0449">Lipoprotein</keyword>
<dbReference type="GO" id="GO:0005737">
    <property type="term" value="C:cytoplasm"/>
    <property type="evidence" value="ECO:0007669"/>
    <property type="project" value="UniProtKB-SubCell"/>
</dbReference>
<dbReference type="GO" id="GO:0031683">
    <property type="term" value="F:G-protein beta/gamma-subunit complex binding"/>
    <property type="evidence" value="ECO:0007669"/>
    <property type="project" value="InterPro"/>
</dbReference>
<protein>
    <recommendedName>
        <fullName evidence="18">Guanine nucleotide-binding protein subunit alpha-13</fullName>
    </recommendedName>
</protein>
<evidence type="ECO:0000313" key="17">
    <source>
        <dbReference type="Proteomes" id="UP000579812"/>
    </source>
</evidence>
<organism evidence="16 17">
    <name type="scientific">Onychostoma macrolepis</name>
    <dbReference type="NCBI Taxonomy" id="369639"/>
    <lineage>
        <taxon>Eukaryota</taxon>
        <taxon>Metazoa</taxon>
        <taxon>Chordata</taxon>
        <taxon>Craniata</taxon>
        <taxon>Vertebrata</taxon>
        <taxon>Euteleostomi</taxon>
        <taxon>Actinopterygii</taxon>
        <taxon>Neopterygii</taxon>
        <taxon>Teleostei</taxon>
        <taxon>Ostariophysi</taxon>
        <taxon>Cypriniformes</taxon>
        <taxon>Cyprinidae</taxon>
        <taxon>Acrossocheilinae</taxon>
        <taxon>Onychostoma</taxon>
    </lineage>
</organism>
<dbReference type="GO" id="GO:0005525">
    <property type="term" value="F:GTP binding"/>
    <property type="evidence" value="ECO:0007669"/>
    <property type="project" value="UniProtKB-KW"/>
</dbReference>
<evidence type="ECO:0008006" key="18">
    <source>
        <dbReference type="Google" id="ProtNLM"/>
    </source>
</evidence>
<keyword evidence="4" id="KW-0963">Cytoplasm</keyword>
<keyword evidence="10" id="KW-0472">Membrane</keyword>
<evidence type="ECO:0000256" key="5">
    <source>
        <dbReference type="ARBA" id="ARBA00022553"/>
    </source>
</evidence>
<dbReference type="PROSITE" id="PS51882">
    <property type="entry name" value="G_ALPHA"/>
    <property type="match status" value="1"/>
</dbReference>
<reference evidence="16 17" key="1">
    <citation type="submission" date="2020-04" db="EMBL/GenBank/DDBJ databases">
        <title>Chromosome-level genome assembly of a cyprinid fish Onychostoma macrolepis by integration of Nanopore Sequencing, Bionano and Hi-C technology.</title>
        <authorList>
            <person name="Wang D."/>
        </authorList>
    </citation>
    <scope>NUCLEOTIDE SEQUENCE [LARGE SCALE GENOMIC DNA]</scope>
    <source>
        <strain evidence="16">SWU-2019</strain>
        <tissue evidence="16">Muscle</tissue>
    </source>
</reference>
<evidence type="ECO:0000313" key="16">
    <source>
        <dbReference type="EMBL" id="KAF4106622.1"/>
    </source>
</evidence>
<evidence type="ECO:0000256" key="8">
    <source>
        <dbReference type="ARBA" id="ARBA00022842"/>
    </source>
</evidence>
<dbReference type="GO" id="GO:0007266">
    <property type="term" value="P:Rho protein signal transduction"/>
    <property type="evidence" value="ECO:0007669"/>
    <property type="project" value="InterPro"/>
</dbReference>
<evidence type="ECO:0000256" key="14">
    <source>
        <dbReference type="PIRSR" id="PIRSR601019-1"/>
    </source>
</evidence>
<dbReference type="PANTHER" id="PTHR10218">
    <property type="entry name" value="GTP-BINDING PROTEIN ALPHA SUBUNIT"/>
    <property type="match status" value="1"/>
</dbReference>
<evidence type="ECO:0000256" key="3">
    <source>
        <dbReference type="ARBA" id="ARBA00010405"/>
    </source>
</evidence>
<keyword evidence="8 15" id="KW-0460">Magnesium</keyword>
<feature type="binding site" evidence="14">
    <location>
        <begin position="196"/>
        <end position="202"/>
    </location>
    <ligand>
        <name>GTP</name>
        <dbReference type="ChEBI" id="CHEBI:37565"/>
    </ligand>
</feature>
<dbReference type="Pfam" id="PF00503">
    <property type="entry name" value="G-alpha"/>
    <property type="match status" value="1"/>
</dbReference>
<keyword evidence="9 14" id="KW-0342">GTP-binding</keyword>
<evidence type="ECO:0000256" key="12">
    <source>
        <dbReference type="ARBA" id="ARBA00023224"/>
    </source>
</evidence>
<dbReference type="EMBL" id="JAAMOB010000012">
    <property type="protein sequence ID" value="KAF4106622.1"/>
    <property type="molecule type" value="Genomic_DNA"/>
</dbReference>
<dbReference type="GO" id="GO:0031526">
    <property type="term" value="C:brush border membrane"/>
    <property type="evidence" value="ECO:0007669"/>
    <property type="project" value="TreeGrafter"/>
</dbReference>
<evidence type="ECO:0000256" key="10">
    <source>
        <dbReference type="ARBA" id="ARBA00023136"/>
    </source>
</evidence>
<dbReference type="CDD" id="cd00066">
    <property type="entry name" value="G-alpha"/>
    <property type="match status" value="1"/>
</dbReference>